<comment type="caution">
    <text evidence="2">The sequence shown here is derived from an EMBL/GenBank/DDBJ whole genome shotgun (WGS) entry which is preliminary data.</text>
</comment>
<proteinExistence type="predicted"/>
<keyword evidence="1" id="KW-0812">Transmembrane</keyword>
<gene>
    <name evidence="2" type="ORF">B7463_g8563</name>
</gene>
<feature type="transmembrane region" description="Helical" evidence="1">
    <location>
        <begin position="159"/>
        <end position="180"/>
    </location>
</feature>
<dbReference type="OrthoDB" id="4578291at2759"/>
<evidence type="ECO:0000313" key="2">
    <source>
        <dbReference type="EMBL" id="RFU27784.1"/>
    </source>
</evidence>
<feature type="non-terminal residue" evidence="2">
    <location>
        <position position="1"/>
    </location>
</feature>
<dbReference type="Gene3D" id="3.80.10.10">
    <property type="entry name" value="Ribonuclease Inhibitor"/>
    <property type="match status" value="1"/>
</dbReference>
<accession>A0A3E2H308</accession>
<organism evidence="2 3">
    <name type="scientific">Scytalidium lignicola</name>
    <name type="common">Hyphomycete</name>
    <dbReference type="NCBI Taxonomy" id="5539"/>
    <lineage>
        <taxon>Eukaryota</taxon>
        <taxon>Fungi</taxon>
        <taxon>Dikarya</taxon>
        <taxon>Ascomycota</taxon>
        <taxon>Pezizomycotina</taxon>
        <taxon>Leotiomycetes</taxon>
        <taxon>Leotiomycetes incertae sedis</taxon>
        <taxon>Scytalidium</taxon>
    </lineage>
</organism>
<evidence type="ECO:0000256" key="1">
    <source>
        <dbReference type="SAM" id="Phobius"/>
    </source>
</evidence>
<dbReference type="Proteomes" id="UP000258309">
    <property type="component" value="Unassembled WGS sequence"/>
</dbReference>
<protein>
    <submittedName>
        <fullName evidence="2">Uncharacterized protein</fullName>
    </submittedName>
</protein>
<keyword evidence="1" id="KW-0472">Membrane</keyword>
<dbReference type="EMBL" id="NCSJ02000190">
    <property type="protein sequence ID" value="RFU27784.1"/>
    <property type="molecule type" value="Genomic_DNA"/>
</dbReference>
<sequence length="524" mass="60184">MSVININSSVSRMSPELWLKILHHYVPSDAPTTIAIQSSKAELRPHILEYRWTLWAACQVSRQVGASATLCLYQAVLINDLRELLYFYRTLRTVPKLQTLVRSFSWTGLLPQSDAEDTECVDLMPSLVPVFTSLPPPVTEKDTLLHQYLHGDNLAEFRAWQLLGVVLAIIPKLTTLFLVLGRLMPGLRIQPRLLYYEFGDRESTAEERADLFKFRQEAYEFFAIRLLDPVLASAGYPFLPELQILILDHISNVPPIAFNNDGVIEDLQRLCPQLRYIQTKSRIHLANAVEEPACSTSMKSLLVRNQRFPASDFPRMQVIYPNLISLRIVLLSGHETHPLFDSFKALTKLRHLQYLSMTTPHDITWAFLDRHPTMSPFLHQMESLQHLRVDFIWLTPRNNPSRLLHIASLLPPSIKSLHLLDYWAIAMTSTDRDKYPVFPDDMPALEFLHLMLENLLRSCTSMGLINLKEVKLSSIQYAKGRMLTIARASLSSLIRQFWQAGICLTMTGLEEARNEEEGWWLNLD</sequence>
<dbReference type="AlphaFoldDB" id="A0A3E2H308"/>
<dbReference type="SUPFAM" id="SSF52047">
    <property type="entry name" value="RNI-like"/>
    <property type="match status" value="1"/>
</dbReference>
<reference evidence="2 3" key="1">
    <citation type="submission" date="2018-05" db="EMBL/GenBank/DDBJ databases">
        <title>Draft genome sequence of Scytalidium lignicola DSM 105466, a ubiquitous saprotrophic fungus.</title>
        <authorList>
            <person name="Buettner E."/>
            <person name="Gebauer A.M."/>
            <person name="Hofrichter M."/>
            <person name="Liers C."/>
            <person name="Kellner H."/>
        </authorList>
    </citation>
    <scope>NUCLEOTIDE SEQUENCE [LARGE SCALE GENOMIC DNA]</scope>
    <source>
        <strain evidence="2 3">DSM 105466</strain>
    </source>
</reference>
<keyword evidence="3" id="KW-1185">Reference proteome</keyword>
<name>A0A3E2H308_SCYLI</name>
<feature type="non-terminal residue" evidence="2">
    <location>
        <position position="524"/>
    </location>
</feature>
<dbReference type="InterPro" id="IPR032675">
    <property type="entry name" value="LRR_dom_sf"/>
</dbReference>
<keyword evidence="1" id="KW-1133">Transmembrane helix</keyword>
<evidence type="ECO:0000313" key="3">
    <source>
        <dbReference type="Proteomes" id="UP000258309"/>
    </source>
</evidence>